<comment type="caution">
    <text evidence="1">The sequence shown here is derived from an EMBL/GenBank/DDBJ whole genome shotgun (WGS) entry which is preliminary data.</text>
</comment>
<proteinExistence type="predicted"/>
<sequence length="395" mass="43493">MPEMAAQLALAAELKIPPCHVQKWPWPDWLHIAYGVELERPWDMHWALMALMGSVDAAMDRRRFLTLSQESACALAGAWAIAPEQIVRGTFGKRVDPEVADWVETRIAELWHLDDLVGGECCLDLAVAELRLAVRLLSRGLYSGEVERRLYISAAELCRFAGWAAFDAGRHAAAERYWHAGLRAAATAAEPGVGAYILSQMAMQRTYAGDGHGSVRLLKTAREKVGPGYSRTVHAMLDAWQVRAHAVAGEAREAARVLLQADGHWGRRRPDEDPPWIYWMRRPSTTIEVGMAFSRLGQPETAEELISDGMAERTSDYERDRVLGWTAIALARLGQGELDGALTAGRQAAAAAASIDSSRVLDEMDAFTSRLPGKDREAFKAEIDAIVRPSPADAE</sequence>
<protein>
    <submittedName>
        <fullName evidence="1">Transcriptional regulator</fullName>
    </submittedName>
</protein>
<dbReference type="EMBL" id="POUA01000176">
    <property type="protein sequence ID" value="PZG41303.1"/>
    <property type="molecule type" value="Genomic_DNA"/>
</dbReference>
<dbReference type="AlphaFoldDB" id="A0A2W2G031"/>
<organism evidence="1 2">
    <name type="scientific">Spongiactinospora gelatinilytica</name>
    <dbReference type="NCBI Taxonomy" id="2666298"/>
    <lineage>
        <taxon>Bacteria</taxon>
        <taxon>Bacillati</taxon>
        <taxon>Actinomycetota</taxon>
        <taxon>Actinomycetes</taxon>
        <taxon>Streptosporangiales</taxon>
        <taxon>Streptosporangiaceae</taxon>
        <taxon>Spongiactinospora</taxon>
    </lineage>
</organism>
<keyword evidence="2" id="KW-1185">Reference proteome</keyword>
<evidence type="ECO:0000313" key="2">
    <source>
        <dbReference type="Proteomes" id="UP000248544"/>
    </source>
</evidence>
<dbReference type="Proteomes" id="UP000248544">
    <property type="component" value="Unassembled WGS sequence"/>
</dbReference>
<gene>
    <name evidence="1" type="ORF">C1I98_21535</name>
</gene>
<reference evidence="1 2" key="1">
    <citation type="submission" date="2018-01" db="EMBL/GenBank/DDBJ databases">
        <title>Draft genome sequence of Sphaerisporangium sp. 7K107.</title>
        <authorList>
            <person name="Sahin N."/>
            <person name="Saygin H."/>
            <person name="Ay H."/>
        </authorList>
    </citation>
    <scope>NUCLEOTIDE SEQUENCE [LARGE SCALE GENOMIC DNA]</scope>
    <source>
        <strain evidence="1 2">7K107</strain>
    </source>
</reference>
<accession>A0A2W2G031</accession>
<name>A0A2W2G031_9ACTN</name>
<evidence type="ECO:0000313" key="1">
    <source>
        <dbReference type="EMBL" id="PZG41303.1"/>
    </source>
</evidence>